<reference evidence="3" key="1">
    <citation type="journal article" date="2014" name="Genome Announc.">
        <title>Draft Genome Sequence of Clostridium straminisolvens Strain JCM 21531T, Isolated from a Cellulose-Degrading Bacterial Community.</title>
        <authorList>
            <person name="Yuki M."/>
            <person name="Oshima K."/>
            <person name="Suda W."/>
            <person name="Sakamoto M."/>
            <person name="Kitamura K."/>
            <person name="Iida T."/>
            <person name="Hattori M."/>
            <person name="Ohkuma M."/>
        </authorList>
    </citation>
    <scope>NUCLEOTIDE SEQUENCE [LARGE SCALE GENOMIC DNA]</scope>
    <source>
        <strain evidence="3">JCM 21531</strain>
    </source>
</reference>
<keyword evidence="4" id="KW-1185">Reference proteome</keyword>
<evidence type="ECO:0000313" key="4">
    <source>
        <dbReference type="Proteomes" id="UP000019109"/>
    </source>
</evidence>
<evidence type="ECO:0000259" key="2">
    <source>
        <dbReference type="Pfam" id="PF07833"/>
    </source>
</evidence>
<accession>W4V7D9</accession>
<evidence type="ECO:0000256" key="1">
    <source>
        <dbReference type="SAM" id="SignalP"/>
    </source>
</evidence>
<dbReference type="SUPFAM" id="SSF55383">
    <property type="entry name" value="Copper amine oxidase, domain N"/>
    <property type="match status" value="1"/>
</dbReference>
<gene>
    <name evidence="3" type="ORF">JCM21531_2196</name>
</gene>
<feature type="chain" id="PRO_5038915046" description="Copper amine oxidase-like N-terminal domain-containing protein" evidence="1">
    <location>
        <begin position="26"/>
        <end position="488"/>
    </location>
</feature>
<dbReference type="STRING" id="1294263.JCM21531_2196"/>
<dbReference type="AlphaFoldDB" id="W4V7D9"/>
<dbReference type="InterPro" id="IPR036582">
    <property type="entry name" value="Mao_N_sf"/>
</dbReference>
<dbReference type="PROSITE" id="PS51257">
    <property type="entry name" value="PROKAR_LIPOPROTEIN"/>
    <property type="match status" value="1"/>
</dbReference>
<dbReference type="EMBL" id="BAVR01000023">
    <property type="protein sequence ID" value="GAE88728.1"/>
    <property type="molecule type" value="Genomic_DNA"/>
</dbReference>
<evidence type="ECO:0000313" key="3">
    <source>
        <dbReference type="EMBL" id="GAE88728.1"/>
    </source>
</evidence>
<dbReference type="Pfam" id="PF07833">
    <property type="entry name" value="Cu_amine_oxidN1"/>
    <property type="match status" value="1"/>
</dbReference>
<dbReference type="Proteomes" id="UP000019109">
    <property type="component" value="Unassembled WGS sequence"/>
</dbReference>
<dbReference type="InterPro" id="IPR012854">
    <property type="entry name" value="Cu_amine_oxidase-like_N"/>
</dbReference>
<keyword evidence="1" id="KW-0732">Signal</keyword>
<sequence>MRKIARKISMLLVVALLAVSMVACTSDEIALIEALAKTSKITSYEGNTKVQLSFKGKGFSEDTQKAMDFLASYLDGFTLVANQKYSSNEERSKAKIAMDGNLSMQGLSVNYGYWLDTDITGEKPKMIHIVELPPAITQPVFTANQIESKKYITIDYGALLGGEDLGMSFDLKSLTKDSVELQEMLLDFFKTAAKDFDPGMVAVTKKGSAVTDKGESVTEYELKLNDESAKKLLHAFINDFILQEDTIEFGKKYMEAAVNMYDFPEEEKQVALNEINQGLDVFATQLPVYRDSVTQVFEAIKDIQFFGEKGLTVKYYINKDGYFVGEKSTVEFEIRLADFAALLGNVIDEEEKNGVIYFTMDFENSVYNVNQEVSVEIPEVTEENSFDIFNNILTEAPSIGFNSGIGIVGSPSFELPALSDGINVVMNGKVVSFPDVKPENINGRVLVPIRTISEEMGAEVSYNAETKQVLIVKEDIEILLTLFSGSLC</sequence>
<dbReference type="Gene3D" id="3.30.457.10">
    <property type="entry name" value="Copper amine oxidase-like, N-terminal domain"/>
    <property type="match status" value="1"/>
</dbReference>
<organism evidence="3 4">
    <name type="scientific">Acetivibrio straminisolvens JCM 21531</name>
    <dbReference type="NCBI Taxonomy" id="1294263"/>
    <lineage>
        <taxon>Bacteria</taxon>
        <taxon>Bacillati</taxon>
        <taxon>Bacillota</taxon>
        <taxon>Clostridia</taxon>
        <taxon>Eubacteriales</taxon>
        <taxon>Oscillospiraceae</taxon>
        <taxon>Acetivibrio</taxon>
    </lineage>
</organism>
<comment type="caution">
    <text evidence="3">The sequence shown here is derived from an EMBL/GenBank/DDBJ whole genome shotgun (WGS) entry which is preliminary data.</text>
</comment>
<protein>
    <recommendedName>
        <fullName evidence="2">Copper amine oxidase-like N-terminal domain-containing protein</fullName>
    </recommendedName>
</protein>
<proteinExistence type="predicted"/>
<name>W4V7D9_9FIRM</name>
<feature type="domain" description="Copper amine oxidase-like N-terminal" evidence="2">
    <location>
        <begin position="425"/>
        <end position="484"/>
    </location>
</feature>
<feature type="signal peptide" evidence="1">
    <location>
        <begin position="1"/>
        <end position="25"/>
    </location>
</feature>